<dbReference type="Proteomes" id="UP001179361">
    <property type="component" value="Unassembled WGS sequence"/>
</dbReference>
<dbReference type="RefSeq" id="WP_231060548.1">
    <property type="nucleotide sequence ID" value="NZ_JAJNOC010000011.1"/>
</dbReference>
<proteinExistence type="predicted"/>
<protein>
    <recommendedName>
        <fullName evidence="4">Thioredoxin domain-containing protein</fullName>
    </recommendedName>
</protein>
<sequence length="405" mass="43953">MTGQRLRTAIVVSLVCWMLSTHAAQPASPIVRSAAQLEEVLASSQPNPLDAFTPYGRQRFLESLKWGERGLTTFSYVSLVRELEPSQIAAVLALIDAGEYLPSVVAQLSGPPLRLPAPTSDARTRLAQIERLRAQESERRNDPDSAMTTEDEARMERRFIALFGEHVPQGALRALALGDLAPYFDAALIAAEGSADSLASRRLLAVYDEMRARGIDTRRGFDATVLRRLIAARQFEQARAFAAAKPHLAGEVVPAVRDPLGAGFTGRSVYRYDAAANVLVREALPPPPGTELVMVVDAGCGFSAAALAALREDAGLRTRLQQAGLVLVTPPRSPFTAGFVGEWNASNPALPIRVPYDTREWSAVDVINVPRFFLLRDGKIVGQVWGWPREGNKAALLALLDRAAD</sequence>
<evidence type="ECO:0008006" key="4">
    <source>
        <dbReference type="Google" id="ProtNLM"/>
    </source>
</evidence>
<gene>
    <name evidence="2" type="ORF">LQ564_23510</name>
</gene>
<accession>A0ABS8QCL5</accession>
<keyword evidence="3" id="KW-1185">Reference proteome</keyword>
<comment type="caution">
    <text evidence="2">The sequence shown here is derived from an EMBL/GenBank/DDBJ whole genome shotgun (WGS) entry which is preliminary data.</text>
</comment>
<reference evidence="2" key="1">
    <citation type="submission" date="2021-11" db="EMBL/GenBank/DDBJ databases">
        <title>The complete genome of Massilia sp sp. G4R7.</title>
        <authorList>
            <person name="Liu L."/>
            <person name="Yue J."/>
            <person name="Yuan J."/>
            <person name="Yang F."/>
            <person name="Li L."/>
        </authorList>
    </citation>
    <scope>NUCLEOTIDE SEQUENCE</scope>
    <source>
        <strain evidence="2">G4R7</strain>
    </source>
</reference>
<dbReference type="EMBL" id="JAJNOC010000011">
    <property type="protein sequence ID" value="MCD2519273.1"/>
    <property type="molecule type" value="Genomic_DNA"/>
</dbReference>
<feature type="signal peptide" evidence="1">
    <location>
        <begin position="1"/>
        <end position="23"/>
    </location>
</feature>
<evidence type="ECO:0000313" key="2">
    <source>
        <dbReference type="EMBL" id="MCD2519273.1"/>
    </source>
</evidence>
<feature type="chain" id="PRO_5046466223" description="Thioredoxin domain-containing protein" evidence="1">
    <location>
        <begin position="24"/>
        <end position="405"/>
    </location>
</feature>
<evidence type="ECO:0000313" key="3">
    <source>
        <dbReference type="Proteomes" id="UP001179361"/>
    </source>
</evidence>
<evidence type="ECO:0000256" key="1">
    <source>
        <dbReference type="SAM" id="SignalP"/>
    </source>
</evidence>
<keyword evidence="1" id="KW-0732">Signal</keyword>
<name>A0ABS8QCL5_9BURK</name>
<organism evidence="2 3">
    <name type="scientific">Massilia phyllostachyos</name>
    <dbReference type="NCBI Taxonomy" id="2898585"/>
    <lineage>
        <taxon>Bacteria</taxon>
        <taxon>Pseudomonadati</taxon>
        <taxon>Pseudomonadota</taxon>
        <taxon>Betaproteobacteria</taxon>
        <taxon>Burkholderiales</taxon>
        <taxon>Oxalobacteraceae</taxon>
        <taxon>Telluria group</taxon>
        <taxon>Massilia</taxon>
    </lineage>
</organism>